<keyword evidence="3" id="KW-1185">Reference proteome</keyword>
<dbReference type="OMA" id="ECPVHDE"/>
<dbReference type="Proteomes" id="UP000264840">
    <property type="component" value="Unplaced"/>
</dbReference>
<accession>A0A3Q2W0I5</accession>
<keyword evidence="1" id="KW-0472">Membrane</keyword>
<evidence type="ECO:0000313" key="2">
    <source>
        <dbReference type="Ensembl" id="ENSHBUP00000018071.1"/>
    </source>
</evidence>
<proteinExistence type="predicted"/>
<reference evidence="2" key="2">
    <citation type="submission" date="2025-09" db="UniProtKB">
        <authorList>
            <consortium name="Ensembl"/>
        </authorList>
    </citation>
    <scope>IDENTIFICATION</scope>
</reference>
<dbReference type="Ensembl" id="ENSHBUT00000034934.1">
    <property type="protein sequence ID" value="ENSHBUP00000018071.1"/>
    <property type="gene ID" value="ENSHBUG00000020145.1"/>
</dbReference>
<evidence type="ECO:0000313" key="3">
    <source>
        <dbReference type="Proteomes" id="UP000264840"/>
    </source>
</evidence>
<keyword evidence="1" id="KW-0812">Transmembrane</keyword>
<protein>
    <submittedName>
        <fullName evidence="2">Uncharacterized protein</fullName>
    </submittedName>
</protein>
<reference evidence="2" key="1">
    <citation type="submission" date="2025-08" db="UniProtKB">
        <authorList>
            <consortium name="Ensembl"/>
        </authorList>
    </citation>
    <scope>IDENTIFICATION</scope>
</reference>
<dbReference type="STRING" id="8153.ENSHBUP00000018071"/>
<feature type="transmembrane region" description="Helical" evidence="1">
    <location>
        <begin position="35"/>
        <end position="56"/>
    </location>
</feature>
<dbReference type="AlphaFoldDB" id="A0A3Q2W0I5"/>
<keyword evidence="1" id="KW-1133">Transmembrane helix</keyword>
<name>A0A3Q2W0I5_HAPBU</name>
<sequence>VHTYQNKIFWAGDEDKLEGPQAHMGDGEEVVKADIMAAGLICVACEVFLFISPHLFCCHHKHHNSEEKNNREPNSAEGCGVFVHSAEEALENYPIHDDFCSQSVFSCC</sequence>
<organism evidence="2 3">
    <name type="scientific">Haplochromis burtoni</name>
    <name type="common">Burton's mouthbrooder</name>
    <name type="synonym">Chromis burtoni</name>
    <dbReference type="NCBI Taxonomy" id="8153"/>
    <lineage>
        <taxon>Eukaryota</taxon>
        <taxon>Metazoa</taxon>
        <taxon>Chordata</taxon>
        <taxon>Craniata</taxon>
        <taxon>Vertebrata</taxon>
        <taxon>Euteleostomi</taxon>
        <taxon>Actinopterygii</taxon>
        <taxon>Neopterygii</taxon>
        <taxon>Teleostei</taxon>
        <taxon>Neoteleostei</taxon>
        <taxon>Acanthomorphata</taxon>
        <taxon>Ovalentaria</taxon>
        <taxon>Cichlomorphae</taxon>
        <taxon>Cichliformes</taxon>
        <taxon>Cichlidae</taxon>
        <taxon>African cichlids</taxon>
        <taxon>Pseudocrenilabrinae</taxon>
        <taxon>Haplochromini</taxon>
        <taxon>Haplochromis</taxon>
    </lineage>
</organism>
<evidence type="ECO:0000256" key="1">
    <source>
        <dbReference type="SAM" id="Phobius"/>
    </source>
</evidence>
<dbReference type="GeneTree" id="ENSGT00940000177142"/>